<keyword evidence="5" id="KW-1185">Reference proteome</keyword>
<dbReference type="GO" id="GO:0006508">
    <property type="term" value="P:proteolysis"/>
    <property type="evidence" value="ECO:0007669"/>
    <property type="project" value="UniProtKB-KW"/>
</dbReference>
<accession>A0A0D1Y761</accession>
<feature type="domain" description="Phage-like element PBSX protein XkdF" evidence="2">
    <location>
        <begin position="39"/>
        <end position="160"/>
    </location>
</feature>
<organism evidence="3 5">
    <name type="scientific">Aneurinibacillus migulanus</name>
    <name type="common">Bacillus migulanus</name>
    <dbReference type="NCBI Taxonomy" id="47500"/>
    <lineage>
        <taxon>Bacteria</taxon>
        <taxon>Bacillati</taxon>
        <taxon>Bacillota</taxon>
        <taxon>Bacilli</taxon>
        <taxon>Bacillales</taxon>
        <taxon>Paenibacillaceae</taxon>
        <taxon>Aneurinibacillus group</taxon>
        <taxon>Aneurinibacillus</taxon>
    </lineage>
</organism>
<evidence type="ECO:0000313" key="3">
    <source>
        <dbReference type="EMBL" id="KON90513.1"/>
    </source>
</evidence>
<evidence type="ECO:0000259" key="2">
    <source>
        <dbReference type="Pfam" id="PF14550"/>
    </source>
</evidence>
<proteinExistence type="predicted"/>
<keyword evidence="4" id="KW-0645">Protease</keyword>
<dbReference type="EMBL" id="FNED01000028">
    <property type="protein sequence ID" value="SDJ77272.1"/>
    <property type="molecule type" value="Genomic_DNA"/>
</dbReference>
<protein>
    <submittedName>
        <fullName evidence="4">Putative phage serine protease XkdF</fullName>
    </submittedName>
</protein>
<feature type="compositionally biased region" description="Basic and acidic residues" evidence="1">
    <location>
        <begin position="384"/>
        <end position="396"/>
    </location>
</feature>
<dbReference type="RefSeq" id="WP_043063238.1">
    <property type="nucleotide sequence ID" value="NZ_BJOA01000092.1"/>
</dbReference>
<dbReference type="STRING" id="47500.AF333_28970"/>
<dbReference type="GeneID" id="42309166"/>
<evidence type="ECO:0000313" key="5">
    <source>
        <dbReference type="Proteomes" id="UP000037269"/>
    </source>
</evidence>
<keyword evidence="4" id="KW-0378">Hydrolase</keyword>
<reference evidence="3 5" key="1">
    <citation type="submission" date="2015-07" db="EMBL/GenBank/DDBJ databases">
        <title>Fjat-14205 dsm 2895.</title>
        <authorList>
            <person name="Liu B."/>
            <person name="Wang J."/>
            <person name="Zhu Y."/>
            <person name="Liu G."/>
            <person name="Chen Q."/>
            <person name="Chen Z."/>
            <person name="Lan J."/>
            <person name="Che J."/>
            <person name="Ge C."/>
            <person name="Shi H."/>
            <person name="Pan Z."/>
            <person name="Liu X."/>
        </authorList>
    </citation>
    <scope>NUCLEOTIDE SEQUENCE [LARGE SCALE GENOMIC DNA]</scope>
    <source>
        <strain evidence="3 5">DSM 2895</strain>
    </source>
</reference>
<dbReference type="Proteomes" id="UP000182836">
    <property type="component" value="Unassembled WGS sequence"/>
</dbReference>
<feature type="region of interest" description="Disordered" evidence="1">
    <location>
        <begin position="384"/>
        <end position="410"/>
    </location>
</feature>
<dbReference type="Pfam" id="PF14550">
    <property type="entry name" value="Peptidase_S78_2"/>
    <property type="match status" value="1"/>
</dbReference>
<dbReference type="OrthoDB" id="2080376at2"/>
<dbReference type="EMBL" id="LGUG01000012">
    <property type="protein sequence ID" value="KON90513.1"/>
    <property type="molecule type" value="Genomic_DNA"/>
</dbReference>
<dbReference type="Proteomes" id="UP000037269">
    <property type="component" value="Unassembled WGS sequence"/>
</dbReference>
<dbReference type="AlphaFoldDB" id="A0A0D1Y761"/>
<evidence type="ECO:0000313" key="4">
    <source>
        <dbReference type="EMBL" id="SDJ77272.1"/>
    </source>
</evidence>
<sequence length="410" mass="46435">MPRELTNVDVTHVSYVDSAANKRKFFLTKSAEQPTWQKEVKLLTKADDEQMLVYGVVYEPSSEDELILDTHDEYMTAQEIEKAAHGFMMKAQNIDTQHDFSSGAGQVVESYIAPADFEVSGEVIRKGSWVLVTKATQEIWDGIKNGEYTGYSLAGTATIIQKGGEKKVEKEKKNIEQEKVLTKSDDEVKGFFNVVKQFFLNRESVAKGMVADTYNAQTKRDQFWNAMHAFETVVRRYNWQTDKYEFVEDEQTIREAITDLTTILNEVLLSDNIMKSIGEPPDKVQKEEEEVTKEEAAQITKSIDELTVLVKAQGEKLAELEKGSEKTEEVEKKAEEAGEKATEVEKAQEEAVTTISKQLEELTSLVKTQGERLEVVEKARGITKAADNDEHSEEQVQKSTFGSLFMRSHR</sequence>
<gene>
    <name evidence="3" type="ORF">AF333_28970</name>
    <name evidence="4" type="ORF">SAMN04487909_12835</name>
</gene>
<dbReference type="PATRIC" id="fig|47500.8.peg.5178"/>
<dbReference type="InterPro" id="IPR027924">
    <property type="entry name" value="XkdF"/>
</dbReference>
<evidence type="ECO:0000256" key="1">
    <source>
        <dbReference type="SAM" id="MobiDB-lite"/>
    </source>
</evidence>
<feature type="region of interest" description="Disordered" evidence="1">
    <location>
        <begin position="320"/>
        <end position="346"/>
    </location>
</feature>
<dbReference type="GO" id="GO:0008233">
    <property type="term" value="F:peptidase activity"/>
    <property type="evidence" value="ECO:0007669"/>
    <property type="project" value="UniProtKB-KW"/>
</dbReference>
<name>A0A0D1Y761_ANEMI</name>
<reference evidence="4 6" key="2">
    <citation type="submission" date="2016-10" db="EMBL/GenBank/DDBJ databases">
        <authorList>
            <person name="de Groot N.N."/>
        </authorList>
    </citation>
    <scope>NUCLEOTIDE SEQUENCE [LARGE SCALE GENOMIC DNA]</scope>
    <source>
        <strain evidence="4 6">DSM 2895</strain>
    </source>
</reference>
<evidence type="ECO:0000313" key="6">
    <source>
        <dbReference type="Proteomes" id="UP000182836"/>
    </source>
</evidence>